<evidence type="ECO:0000313" key="2">
    <source>
        <dbReference type="EMBL" id="MBD8018698.1"/>
    </source>
</evidence>
<comment type="caution">
    <text evidence="2">The sequence shown here is derived from an EMBL/GenBank/DDBJ whole genome shotgun (WGS) entry which is preliminary data.</text>
</comment>
<dbReference type="Proteomes" id="UP000626242">
    <property type="component" value="Unassembled WGS sequence"/>
</dbReference>
<dbReference type="RefSeq" id="WP_251833905.1">
    <property type="nucleotide sequence ID" value="NZ_JACSPS010000003.1"/>
</dbReference>
<reference evidence="2 3" key="1">
    <citation type="submission" date="2020-08" db="EMBL/GenBank/DDBJ databases">
        <title>A Genomic Blueprint of the Chicken Gut Microbiome.</title>
        <authorList>
            <person name="Gilroy R."/>
            <person name="Ravi A."/>
            <person name="Getino M."/>
            <person name="Pursley I."/>
            <person name="Horton D.L."/>
            <person name="Alikhan N.-F."/>
            <person name="Baker D."/>
            <person name="Gharbi K."/>
            <person name="Hall N."/>
            <person name="Watson M."/>
            <person name="Adriaenssens E.M."/>
            <person name="Foster-Nyarko E."/>
            <person name="Jarju S."/>
            <person name="Secka A."/>
            <person name="Antonio M."/>
            <person name="Oren A."/>
            <person name="Chaudhuri R."/>
            <person name="La Ragione R.M."/>
            <person name="Hildebrand F."/>
            <person name="Pallen M.J."/>
        </authorList>
    </citation>
    <scope>NUCLEOTIDE SEQUENCE [LARGE SCALE GENOMIC DNA]</scope>
    <source>
        <strain evidence="2 3">Sa1CVA4</strain>
    </source>
</reference>
<dbReference type="PANTHER" id="PTHR48079:SF6">
    <property type="entry name" value="NAD(P)-BINDING DOMAIN-CONTAINING PROTEIN-RELATED"/>
    <property type="match status" value="1"/>
</dbReference>
<keyword evidence="3" id="KW-1185">Reference proteome</keyword>
<evidence type="ECO:0000259" key="1">
    <source>
        <dbReference type="Pfam" id="PF07993"/>
    </source>
</evidence>
<dbReference type="Gene3D" id="3.40.50.720">
    <property type="entry name" value="NAD(P)-binding Rossmann-like Domain"/>
    <property type="match status" value="1"/>
</dbReference>
<dbReference type="SUPFAM" id="SSF51735">
    <property type="entry name" value="NAD(P)-binding Rossmann-fold domains"/>
    <property type="match status" value="1"/>
</dbReference>
<proteinExistence type="predicted"/>
<feature type="domain" description="Thioester reductase (TE)" evidence="1">
    <location>
        <begin position="4"/>
        <end position="195"/>
    </location>
</feature>
<sequence length="334" mass="37568">MVLVTGATGILGRVIVLELLRRGKAVRAAKRTTSNLQEVRESLRFYAENSDELFSRIDWVDVDFNDLFGLEEVLEGITEVYHCAATVSFDPNLSKQMFKTNIDGTKNLLTACENSSVKKFCFVSSVAVLDGVNEQGETDETCDYNTKLDHSTYAVSKHFSEMEVWRAEAEGLSTVIVNPGVIIGSGNWDSSSGLLFKNLLRGVTFAGGASYIDVRDVAKISVELMEREIYGERFILVSENRRFHEVGTYVRRKFGKDAPKVIQRPLLKIVQVFAILFGWFFPALRMVNKVSIDTVDGLSNISNKKIRQTLGYDFIPVTESLDFHLENYISDLKK</sequence>
<dbReference type="Pfam" id="PF07993">
    <property type="entry name" value="NAD_binding_4"/>
    <property type="match status" value="1"/>
</dbReference>
<dbReference type="EMBL" id="JACSPS010000003">
    <property type="protein sequence ID" value="MBD8018698.1"/>
    <property type="molecule type" value="Genomic_DNA"/>
</dbReference>
<dbReference type="InterPro" id="IPR051783">
    <property type="entry name" value="NAD(P)-dependent_oxidoreduct"/>
</dbReference>
<evidence type="ECO:0000313" key="3">
    <source>
        <dbReference type="Proteomes" id="UP000626242"/>
    </source>
</evidence>
<gene>
    <name evidence="2" type="ORF">H9628_09455</name>
</gene>
<accession>A0ABR8WNP0</accession>
<dbReference type="InterPro" id="IPR013120">
    <property type="entry name" value="FAR_NAD-bd"/>
</dbReference>
<dbReference type="PANTHER" id="PTHR48079">
    <property type="entry name" value="PROTEIN YEEZ"/>
    <property type="match status" value="1"/>
</dbReference>
<organism evidence="2 3">
    <name type="scientific">Kaistella pullorum</name>
    <dbReference type="NCBI Taxonomy" id="2763074"/>
    <lineage>
        <taxon>Bacteria</taxon>
        <taxon>Pseudomonadati</taxon>
        <taxon>Bacteroidota</taxon>
        <taxon>Flavobacteriia</taxon>
        <taxon>Flavobacteriales</taxon>
        <taxon>Weeksellaceae</taxon>
        <taxon>Chryseobacterium group</taxon>
        <taxon>Kaistella</taxon>
    </lineage>
</organism>
<protein>
    <submittedName>
        <fullName evidence="2">SDR family oxidoreductase</fullName>
    </submittedName>
</protein>
<name>A0ABR8WNP0_9FLAO</name>
<dbReference type="InterPro" id="IPR036291">
    <property type="entry name" value="NAD(P)-bd_dom_sf"/>
</dbReference>